<dbReference type="Proteomes" id="UP000054262">
    <property type="component" value="Unassembled WGS sequence"/>
</dbReference>
<evidence type="ECO:0000256" key="1">
    <source>
        <dbReference type="ARBA" id="ARBA00004651"/>
    </source>
</evidence>
<keyword evidence="12" id="KW-0479">Metal-binding</keyword>
<feature type="binding site" evidence="12">
    <location>
        <position position="77"/>
    </location>
    <ligand>
        <name>Na(+)</name>
        <dbReference type="ChEBI" id="CHEBI:29101"/>
        <note>structural</note>
    </ligand>
</feature>
<dbReference type="HAMAP" id="MF_00454">
    <property type="entry name" value="FluC"/>
    <property type="match status" value="1"/>
</dbReference>
<name>A0P738_9PROT</name>
<dbReference type="NCBIfam" id="TIGR00494">
    <property type="entry name" value="crcB"/>
    <property type="match status" value="1"/>
</dbReference>
<keyword evidence="2 12" id="KW-1003">Cell membrane</keyword>
<evidence type="ECO:0000256" key="8">
    <source>
        <dbReference type="ARBA" id="ARBA00023136"/>
    </source>
</evidence>
<keyword evidence="7 12" id="KW-0406">Ion transport</keyword>
<evidence type="ECO:0000256" key="12">
    <source>
        <dbReference type="HAMAP-Rule" id="MF_00454"/>
    </source>
</evidence>
<evidence type="ECO:0000256" key="7">
    <source>
        <dbReference type="ARBA" id="ARBA00023065"/>
    </source>
</evidence>
<dbReference type="OrthoDB" id="9806299at2"/>
<keyword evidence="4 12" id="KW-0812">Transmembrane</keyword>
<keyword evidence="6 12" id="KW-0915">Sodium</keyword>
<organism evidence="13 14">
    <name type="scientific">Methylophilales bacterium HTCC2181</name>
    <dbReference type="NCBI Taxonomy" id="383631"/>
    <lineage>
        <taxon>Bacteria</taxon>
        <taxon>Pseudomonadati</taxon>
        <taxon>Pseudomonadota</taxon>
        <taxon>Betaproteobacteria</taxon>
        <taxon>Nitrosomonadales</taxon>
        <taxon>OM43 clade</taxon>
    </lineage>
</organism>
<proteinExistence type="inferred from homology"/>
<feature type="transmembrane region" description="Helical" evidence="12">
    <location>
        <begin position="66"/>
        <end position="84"/>
    </location>
</feature>
<sequence>MLNFFLIGFSAAIGAWMRWLIGAGMLVMFPGMPLGSLVANLLGGFFMGLSIAFLQITTNISDEIRLIINVGFLGGLTTFSAYTADLFQLMQKGELGLALLFMITHVIGALVLCYAGYYCVSLSLRSF</sequence>
<evidence type="ECO:0000313" key="13">
    <source>
        <dbReference type="EMBL" id="EAV47348.1"/>
    </source>
</evidence>
<keyword evidence="5 12" id="KW-1133">Transmembrane helix</keyword>
<evidence type="ECO:0000313" key="14">
    <source>
        <dbReference type="Proteomes" id="UP000054262"/>
    </source>
</evidence>
<comment type="activity regulation">
    <text evidence="12">Na(+) is not transported, but it plays an essential structural role and its presence is essential for fluoride channel function.</text>
</comment>
<evidence type="ECO:0000256" key="9">
    <source>
        <dbReference type="ARBA" id="ARBA00023303"/>
    </source>
</evidence>
<keyword evidence="12" id="KW-0813">Transport</keyword>
<evidence type="ECO:0000256" key="3">
    <source>
        <dbReference type="ARBA" id="ARBA00022519"/>
    </source>
</evidence>
<evidence type="ECO:0000256" key="2">
    <source>
        <dbReference type="ARBA" id="ARBA00022475"/>
    </source>
</evidence>
<dbReference type="GO" id="GO:0062054">
    <property type="term" value="F:fluoride channel activity"/>
    <property type="evidence" value="ECO:0007669"/>
    <property type="project" value="UniProtKB-UniRule"/>
</dbReference>
<evidence type="ECO:0000256" key="5">
    <source>
        <dbReference type="ARBA" id="ARBA00022989"/>
    </source>
</evidence>
<dbReference type="Pfam" id="PF02537">
    <property type="entry name" value="CRCB"/>
    <property type="match status" value="1"/>
</dbReference>
<keyword evidence="3" id="KW-0997">Cell inner membrane</keyword>
<dbReference type="InterPro" id="IPR003691">
    <property type="entry name" value="FluC"/>
</dbReference>
<evidence type="ECO:0000256" key="10">
    <source>
        <dbReference type="ARBA" id="ARBA00035120"/>
    </source>
</evidence>
<evidence type="ECO:0000256" key="6">
    <source>
        <dbReference type="ARBA" id="ARBA00023053"/>
    </source>
</evidence>
<evidence type="ECO:0000256" key="11">
    <source>
        <dbReference type="ARBA" id="ARBA00035585"/>
    </source>
</evidence>
<dbReference type="PANTHER" id="PTHR28259">
    <property type="entry name" value="FLUORIDE EXPORT PROTEIN 1-RELATED"/>
    <property type="match status" value="1"/>
</dbReference>
<reference evidence="13 14" key="1">
    <citation type="submission" date="2006-11" db="EMBL/GenBank/DDBJ databases">
        <authorList>
            <person name="Giovannoni S."/>
            <person name="Vergin K."/>
            <person name="Ferriera S."/>
            <person name="Johnson J."/>
            <person name="Kravitz S."/>
            <person name="Beeson K."/>
            <person name="Sutton G."/>
            <person name="Rogers Y.-H."/>
            <person name="Friedman R."/>
            <person name="Frazier M."/>
            <person name="Venter J.C."/>
        </authorList>
    </citation>
    <scope>NUCLEOTIDE SEQUENCE [LARGE SCALE GENOMIC DNA]</scope>
    <source>
        <strain evidence="13 14">HTCC2181</strain>
    </source>
</reference>
<comment type="subcellular location">
    <subcellularLocation>
        <location evidence="1 12">Cell membrane</location>
        <topology evidence="1 12">Multi-pass membrane protein</topology>
    </subcellularLocation>
</comment>
<gene>
    <name evidence="12" type="primary">fluC</name>
    <name evidence="12" type="synonym">crcB</name>
    <name evidence="13" type="ORF">MB2181_04705</name>
</gene>
<comment type="catalytic activity">
    <reaction evidence="11">
        <text>fluoride(in) = fluoride(out)</text>
        <dbReference type="Rhea" id="RHEA:76159"/>
        <dbReference type="ChEBI" id="CHEBI:17051"/>
    </reaction>
    <physiologicalReaction direction="left-to-right" evidence="11">
        <dbReference type="Rhea" id="RHEA:76160"/>
    </physiologicalReaction>
</comment>
<dbReference type="AlphaFoldDB" id="A0P738"/>
<dbReference type="GO" id="GO:0046872">
    <property type="term" value="F:metal ion binding"/>
    <property type="evidence" value="ECO:0007669"/>
    <property type="project" value="UniProtKB-KW"/>
</dbReference>
<keyword evidence="14" id="KW-1185">Reference proteome</keyword>
<comment type="similarity">
    <text evidence="10 12">Belongs to the fluoride channel Fluc/FEX (TC 1.A.43) family.</text>
</comment>
<feature type="transmembrane region" description="Helical" evidence="12">
    <location>
        <begin position="96"/>
        <end position="120"/>
    </location>
</feature>
<comment type="caution">
    <text evidence="13">The sequence shown here is derived from an EMBL/GenBank/DDBJ whole genome shotgun (WGS) entry which is preliminary data.</text>
</comment>
<comment type="function">
    <text evidence="12">Fluoride-specific ion channel. Important for reducing fluoride concentration in the cell, thus reducing its toxicity.</text>
</comment>
<keyword evidence="8 12" id="KW-0472">Membrane</keyword>
<protein>
    <recommendedName>
        <fullName evidence="12">Fluoride-specific ion channel FluC</fullName>
    </recommendedName>
</protein>
<accession>A0P738</accession>
<keyword evidence="9 12" id="KW-0407">Ion channel</keyword>
<evidence type="ECO:0000256" key="4">
    <source>
        <dbReference type="ARBA" id="ARBA00022692"/>
    </source>
</evidence>
<dbReference type="GO" id="GO:0140114">
    <property type="term" value="P:cellular detoxification of fluoride"/>
    <property type="evidence" value="ECO:0007669"/>
    <property type="project" value="UniProtKB-UniRule"/>
</dbReference>
<dbReference type="EMBL" id="AAUX01000001">
    <property type="protein sequence ID" value="EAV47348.1"/>
    <property type="molecule type" value="Genomic_DNA"/>
</dbReference>
<feature type="transmembrane region" description="Helical" evidence="12">
    <location>
        <begin position="33"/>
        <end position="54"/>
    </location>
</feature>
<dbReference type="PANTHER" id="PTHR28259:SF1">
    <property type="entry name" value="FLUORIDE EXPORT PROTEIN 1-RELATED"/>
    <property type="match status" value="1"/>
</dbReference>
<dbReference type="GO" id="GO:0005886">
    <property type="term" value="C:plasma membrane"/>
    <property type="evidence" value="ECO:0007669"/>
    <property type="project" value="UniProtKB-SubCell"/>
</dbReference>
<feature type="binding site" evidence="12">
    <location>
        <position position="74"/>
    </location>
    <ligand>
        <name>Na(+)</name>
        <dbReference type="ChEBI" id="CHEBI:29101"/>
        <note>structural</note>
    </ligand>
</feature>